<keyword evidence="1" id="KW-0131">Cell cycle</keyword>
<organism evidence="1 2">
    <name type="scientific">Taibaiella lutea</name>
    <dbReference type="NCBI Taxonomy" id="2608001"/>
    <lineage>
        <taxon>Bacteria</taxon>
        <taxon>Pseudomonadati</taxon>
        <taxon>Bacteroidota</taxon>
        <taxon>Chitinophagia</taxon>
        <taxon>Chitinophagales</taxon>
        <taxon>Chitinophagaceae</taxon>
        <taxon>Taibaiella</taxon>
    </lineage>
</organism>
<comment type="caution">
    <text evidence="1">The sequence shown here is derived from an EMBL/GenBank/DDBJ whole genome shotgun (WGS) entry which is preliminary data.</text>
</comment>
<proteinExistence type="predicted"/>
<dbReference type="InterPro" id="IPR036192">
    <property type="entry name" value="Cell_div_ZapA-like_sf"/>
</dbReference>
<keyword evidence="1" id="KW-0132">Cell division</keyword>
<evidence type="ECO:0000313" key="2">
    <source>
        <dbReference type="Proteomes" id="UP000323632"/>
    </source>
</evidence>
<gene>
    <name evidence="1" type="ORF">F0919_09160</name>
</gene>
<dbReference type="AlphaFoldDB" id="A0A5M6CIC2"/>
<dbReference type="GO" id="GO:0051301">
    <property type="term" value="P:cell division"/>
    <property type="evidence" value="ECO:0007669"/>
    <property type="project" value="UniProtKB-KW"/>
</dbReference>
<accession>A0A5M6CIC2</accession>
<dbReference type="SUPFAM" id="SSF102829">
    <property type="entry name" value="Cell division protein ZapA-like"/>
    <property type="match status" value="1"/>
</dbReference>
<dbReference type="Proteomes" id="UP000323632">
    <property type="component" value="Unassembled WGS sequence"/>
</dbReference>
<name>A0A5M6CIC2_9BACT</name>
<dbReference type="InterPro" id="IPR007838">
    <property type="entry name" value="Cell_div_ZapA-like"/>
</dbReference>
<evidence type="ECO:0000313" key="1">
    <source>
        <dbReference type="EMBL" id="KAA5534766.1"/>
    </source>
</evidence>
<keyword evidence="2" id="KW-1185">Reference proteome</keyword>
<dbReference type="EMBL" id="VWSH01000002">
    <property type="protein sequence ID" value="KAA5534766.1"/>
    <property type="molecule type" value="Genomic_DNA"/>
</dbReference>
<dbReference type="Pfam" id="PF05164">
    <property type="entry name" value="ZapA"/>
    <property type="match status" value="1"/>
</dbReference>
<protein>
    <submittedName>
        <fullName evidence="1">Cell division protein ZapA</fullName>
    </submittedName>
</protein>
<reference evidence="1 2" key="1">
    <citation type="submission" date="2019-09" db="EMBL/GenBank/DDBJ databases">
        <title>Genome sequence and assembly of Taibaiella sp.</title>
        <authorList>
            <person name="Chhetri G."/>
        </authorList>
    </citation>
    <scope>NUCLEOTIDE SEQUENCE [LARGE SCALE GENOMIC DNA]</scope>
    <source>
        <strain evidence="1 2">KVB11</strain>
    </source>
</reference>
<dbReference type="RefSeq" id="WP_150032445.1">
    <property type="nucleotide sequence ID" value="NZ_VWSH01000002.1"/>
</dbReference>
<sequence>MEQEEFIPVTLWIAGRGYRIRIKAKDEAAVRLAVKIADERVTELRSSFAGKDDQDFIAMCLLMYATDQVTDSGELNPVQKEMISDMIGRIDKVIKE</sequence>